<evidence type="ECO:0000256" key="12">
    <source>
        <dbReference type="RuleBase" id="RU000352"/>
    </source>
</evidence>
<evidence type="ECO:0000256" key="2">
    <source>
        <dbReference type="ARBA" id="ARBA00004245"/>
    </source>
</evidence>
<dbReference type="InterPro" id="IPR037103">
    <property type="entry name" value="Tubulin/FtsZ-like_C"/>
</dbReference>
<keyword evidence="7 12" id="KW-0547">Nucleotide-binding</keyword>
<keyword evidence="8" id="KW-0460">Magnesium</keyword>
<dbReference type="GO" id="GO:0003924">
    <property type="term" value="F:GTPase activity"/>
    <property type="evidence" value="ECO:0007669"/>
    <property type="project" value="InterPro"/>
</dbReference>
<dbReference type="InterPro" id="IPR013838">
    <property type="entry name" value="Beta-tubulin_BS"/>
</dbReference>
<name>A0A1B6GHU4_9HEMI</name>
<reference evidence="15" key="1">
    <citation type="submission" date="2015-11" db="EMBL/GenBank/DDBJ databases">
        <title>De novo transcriptome assembly of four potential Pierce s Disease insect vectors from Arizona vineyards.</title>
        <authorList>
            <person name="Tassone E.E."/>
        </authorList>
    </citation>
    <scope>NUCLEOTIDE SEQUENCE</scope>
</reference>
<proteinExistence type="inferred from homology"/>
<evidence type="ECO:0000259" key="13">
    <source>
        <dbReference type="SMART" id="SM00864"/>
    </source>
</evidence>
<evidence type="ECO:0000259" key="14">
    <source>
        <dbReference type="SMART" id="SM00865"/>
    </source>
</evidence>
<dbReference type="InterPro" id="IPR003008">
    <property type="entry name" value="Tubulin_FtsZ_GTPase"/>
</dbReference>
<dbReference type="InterPro" id="IPR002453">
    <property type="entry name" value="Beta_tubulin"/>
</dbReference>
<dbReference type="PRINTS" id="PR01161">
    <property type="entry name" value="TUBULIN"/>
</dbReference>
<feature type="domain" description="Tubulin/FtsZ GTPase" evidence="13">
    <location>
        <begin position="47"/>
        <end position="244"/>
    </location>
</feature>
<organism evidence="15">
    <name type="scientific">Cuerna arida</name>
    <dbReference type="NCBI Taxonomy" id="1464854"/>
    <lineage>
        <taxon>Eukaryota</taxon>
        <taxon>Metazoa</taxon>
        <taxon>Ecdysozoa</taxon>
        <taxon>Arthropoda</taxon>
        <taxon>Hexapoda</taxon>
        <taxon>Insecta</taxon>
        <taxon>Pterygota</taxon>
        <taxon>Neoptera</taxon>
        <taxon>Paraneoptera</taxon>
        <taxon>Hemiptera</taxon>
        <taxon>Auchenorrhyncha</taxon>
        <taxon>Membracoidea</taxon>
        <taxon>Cicadellidae</taxon>
        <taxon>Cicadellinae</taxon>
        <taxon>Proconiini</taxon>
        <taxon>Cuerna</taxon>
    </lineage>
</organism>
<accession>A0A1B6GHU4</accession>
<evidence type="ECO:0000256" key="11">
    <source>
        <dbReference type="ARBA" id="ARBA00034296"/>
    </source>
</evidence>
<feature type="domain" description="Tubulin/FtsZ 2-layer sandwich" evidence="14">
    <location>
        <begin position="246"/>
        <end position="383"/>
    </location>
</feature>
<dbReference type="InterPro" id="IPR018316">
    <property type="entry name" value="Tubulin/FtsZ_2-layer-sand-dom"/>
</dbReference>
<dbReference type="Pfam" id="PF03953">
    <property type="entry name" value="Tubulin_C"/>
    <property type="match status" value="1"/>
</dbReference>
<dbReference type="GO" id="GO:0005874">
    <property type="term" value="C:microtubule"/>
    <property type="evidence" value="ECO:0007669"/>
    <property type="project" value="UniProtKB-KW"/>
</dbReference>
<gene>
    <name evidence="15" type="ORF">g.23168</name>
</gene>
<keyword evidence="9 12" id="KW-0342">GTP-binding</keyword>
<dbReference type="SMART" id="SM00865">
    <property type="entry name" value="Tubulin_C"/>
    <property type="match status" value="1"/>
</dbReference>
<keyword evidence="4" id="KW-0963">Cytoplasm</keyword>
<evidence type="ECO:0000256" key="9">
    <source>
        <dbReference type="ARBA" id="ARBA00023134"/>
    </source>
</evidence>
<dbReference type="Gene3D" id="3.40.50.1440">
    <property type="entry name" value="Tubulin/FtsZ, GTPase domain"/>
    <property type="match status" value="1"/>
</dbReference>
<keyword evidence="5 12" id="KW-0493">Microtubule</keyword>
<keyword evidence="10" id="KW-0206">Cytoskeleton</keyword>
<dbReference type="InterPro" id="IPR036525">
    <property type="entry name" value="Tubulin/FtsZ_GTPase_sf"/>
</dbReference>
<dbReference type="PRINTS" id="PR01163">
    <property type="entry name" value="BETATUBULIN"/>
</dbReference>
<dbReference type="FunFam" id="1.10.287.600:FF:000006">
    <property type="entry name" value="Tubulin beta chain"/>
    <property type="match status" value="1"/>
</dbReference>
<keyword evidence="6" id="KW-0479">Metal-binding</keyword>
<dbReference type="GO" id="GO:0005200">
    <property type="term" value="F:structural constituent of cytoskeleton"/>
    <property type="evidence" value="ECO:0007669"/>
    <property type="project" value="InterPro"/>
</dbReference>
<protein>
    <recommendedName>
        <fullName evidence="12">Tubulin beta chain</fullName>
    </recommendedName>
</protein>
<comment type="subunit">
    <text evidence="12">Dimer of alpha and beta chains. A typical microtubule is a hollow water-filled tube with an outer diameter of 25 nm and an inner diameter of 15 nM. Alpha-beta heterodimers associate head-to-tail to form protofilaments running lengthwise along the microtubule wall with the beta-tubulin subunit facing the microtubule plus end conferring a structural polarity. Microtubules usually have 13 protofilaments but different protofilament numbers can be found in some organisms and specialized cells.</text>
</comment>
<comment type="subcellular location">
    <subcellularLocation>
        <location evidence="2">Cytoplasm</location>
        <location evidence="2">Cytoskeleton</location>
    </subcellularLocation>
</comment>
<evidence type="ECO:0000256" key="1">
    <source>
        <dbReference type="ARBA" id="ARBA00001946"/>
    </source>
</evidence>
<dbReference type="GO" id="GO:0007017">
    <property type="term" value="P:microtubule-based process"/>
    <property type="evidence" value="ECO:0007669"/>
    <property type="project" value="InterPro"/>
</dbReference>
<dbReference type="InterPro" id="IPR017975">
    <property type="entry name" value="Tubulin_CS"/>
</dbReference>
<dbReference type="SUPFAM" id="SSF52490">
    <property type="entry name" value="Tubulin nucleotide-binding domain-like"/>
    <property type="match status" value="1"/>
</dbReference>
<dbReference type="InterPro" id="IPR023123">
    <property type="entry name" value="Tubulin_C"/>
</dbReference>
<evidence type="ECO:0000256" key="5">
    <source>
        <dbReference type="ARBA" id="ARBA00022701"/>
    </source>
</evidence>
<dbReference type="GO" id="GO:0046872">
    <property type="term" value="F:metal ion binding"/>
    <property type="evidence" value="ECO:0007669"/>
    <property type="project" value="UniProtKB-KW"/>
</dbReference>
<dbReference type="InterPro" id="IPR008280">
    <property type="entry name" value="Tub_FtsZ_C"/>
</dbReference>
<dbReference type="PROSITE" id="PS00228">
    <property type="entry name" value="TUBULIN_B_AUTOREG"/>
    <property type="match status" value="1"/>
</dbReference>
<comment type="function">
    <text evidence="11 12">Tubulin is the major constituent of microtubules, a cylinder consisting of laterally associated linear protofilaments composed of alpha- and beta-tubulin heterodimers. Microtubules grow by the addition of GTP-tubulin dimers to the microtubule end, where a stabilizing cap forms. Below the cap, tubulin dimers are in GDP-bound state, owing to GTPase activity of alpha-tubulin.</text>
</comment>
<dbReference type="Gene3D" id="1.10.287.600">
    <property type="entry name" value="Helix hairpin bin"/>
    <property type="match status" value="1"/>
</dbReference>
<dbReference type="FunFam" id="3.30.1330.20:FF:000002">
    <property type="entry name" value="Tubulin beta chain"/>
    <property type="match status" value="1"/>
</dbReference>
<dbReference type="EMBL" id="GECZ01007761">
    <property type="protein sequence ID" value="JAS62008.1"/>
    <property type="molecule type" value="Transcribed_RNA"/>
</dbReference>
<dbReference type="FunFam" id="3.40.50.1440:FF:000003">
    <property type="entry name" value="Tubulin beta chain"/>
    <property type="match status" value="1"/>
</dbReference>
<comment type="cofactor">
    <cofactor evidence="1">
        <name>Mg(2+)</name>
        <dbReference type="ChEBI" id="CHEBI:18420"/>
    </cofactor>
</comment>
<evidence type="ECO:0000256" key="4">
    <source>
        <dbReference type="ARBA" id="ARBA00022490"/>
    </source>
</evidence>
<dbReference type="AlphaFoldDB" id="A0A1B6GHU4"/>
<dbReference type="InterPro" id="IPR000217">
    <property type="entry name" value="Tubulin"/>
</dbReference>
<dbReference type="CDD" id="cd02187">
    <property type="entry name" value="beta_tubulin"/>
    <property type="match status" value="1"/>
</dbReference>
<evidence type="ECO:0000256" key="3">
    <source>
        <dbReference type="ARBA" id="ARBA00009636"/>
    </source>
</evidence>
<dbReference type="GO" id="GO:0005525">
    <property type="term" value="F:GTP binding"/>
    <property type="evidence" value="ECO:0007669"/>
    <property type="project" value="UniProtKB-UniRule"/>
</dbReference>
<evidence type="ECO:0000256" key="7">
    <source>
        <dbReference type="ARBA" id="ARBA00022741"/>
    </source>
</evidence>
<dbReference type="PROSITE" id="PS00227">
    <property type="entry name" value="TUBULIN"/>
    <property type="match status" value="1"/>
</dbReference>
<dbReference type="Pfam" id="PF00091">
    <property type="entry name" value="Tubulin"/>
    <property type="match status" value="1"/>
</dbReference>
<dbReference type="SUPFAM" id="SSF55307">
    <property type="entry name" value="Tubulin C-terminal domain-like"/>
    <property type="match status" value="1"/>
</dbReference>
<evidence type="ECO:0000256" key="8">
    <source>
        <dbReference type="ARBA" id="ARBA00022842"/>
    </source>
</evidence>
<evidence type="ECO:0000256" key="6">
    <source>
        <dbReference type="ARBA" id="ARBA00022723"/>
    </source>
</evidence>
<sequence length="445" mass="50034">MREIVHIQAGQCGNQIGSKFWEVISDEHGITPTGNFAGDSDLQLERINVYYTEARGGKYVPRAILVDLEQGTLDSVRSGPFGQIFRPDNFVFGQGGAGNNWAKGHYTEGAELADTTLDLIRQEAEACDCLQGFQLVHSLGGGTGSGMGTLLISKIREEYPDRIIMTFSVIPSPKVSDTVVEPYNATLSIHYLVENADEVYMIDNEALYDICYRTLKLSAPTYGDLNHLISVAMSGITTCFRFPGQLNADLRKICVNMVPFPRLHFFMPGFAPLVSRGGQAYRALTVPELTKQLFDAKNMMCAADPHRGKYLTVAIIFRGRMSMKEVDEQMLNVQNKNSTYFVEWIPNNVKTAVCDIPPRGLRMSGTFIGNTTAIQELFKRVQEQYSAMFRRKAFLHWYTGEGMEEMEFTEAESNLMDLVSEYQQYQEAPADDDFDEKESVEEYDD</sequence>
<comment type="similarity">
    <text evidence="3 12">Belongs to the tubulin family.</text>
</comment>
<dbReference type="Gene3D" id="3.30.1330.20">
    <property type="entry name" value="Tubulin/FtsZ, C-terminal domain"/>
    <property type="match status" value="1"/>
</dbReference>
<dbReference type="SMART" id="SM00864">
    <property type="entry name" value="Tubulin"/>
    <property type="match status" value="1"/>
</dbReference>
<evidence type="ECO:0000313" key="15">
    <source>
        <dbReference type="EMBL" id="JAS62008.1"/>
    </source>
</evidence>
<dbReference type="PANTHER" id="PTHR11588">
    <property type="entry name" value="TUBULIN"/>
    <property type="match status" value="1"/>
</dbReference>
<evidence type="ECO:0000256" key="10">
    <source>
        <dbReference type="ARBA" id="ARBA00023212"/>
    </source>
</evidence>